<dbReference type="Proteomes" id="UP000780345">
    <property type="component" value="Unassembled WGS sequence"/>
</dbReference>
<evidence type="ECO:0000256" key="1">
    <source>
        <dbReference type="SAM" id="MobiDB-lite"/>
    </source>
</evidence>
<comment type="caution">
    <text evidence="2">The sequence shown here is derived from an EMBL/GenBank/DDBJ whole genome shotgun (WGS) entry which is preliminary data.</text>
</comment>
<protein>
    <submittedName>
        <fullName evidence="2">Heme biosynthesis protein HemY</fullName>
    </submittedName>
</protein>
<name>A0A930DJ23_NEISI</name>
<evidence type="ECO:0000313" key="3">
    <source>
        <dbReference type="Proteomes" id="UP000780345"/>
    </source>
</evidence>
<feature type="compositionally biased region" description="Basic and acidic residues" evidence="1">
    <location>
        <begin position="32"/>
        <end position="43"/>
    </location>
</feature>
<sequence>LWGKARGYLEAGISARDSVQARLALAKVFDETGEKEKAEEQRKQALSATQNTMPVLAKQP</sequence>
<dbReference type="EMBL" id="JABZQQ010000193">
    <property type="protein sequence ID" value="MBF1266169.1"/>
    <property type="molecule type" value="Genomic_DNA"/>
</dbReference>
<dbReference type="AlphaFoldDB" id="A0A930DJ23"/>
<reference evidence="2" key="1">
    <citation type="submission" date="2020-04" db="EMBL/GenBank/DDBJ databases">
        <title>Deep metagenomics examines the oral microbiome during advanced dental caries in children, revealing novel taxa and co-occurrences with host molecules.</title>
        <authorList>
            <person name="Baker J.L."/>
            <person name="Morton J.T."/>
            <person name="Dinis M."/>
            <person name="Alvarez R."/>
            <person name="Tran N.C."/>
            <person name="Knight R."/>
            <person name="Edlund A."/>
        </authorList>
    </citation>
    <scope>NUCLEOTIDE SEQUENCE</scope>
    <source>
        <strain evidence="2">JCVI_32_bin.62</strain>
    </source>
</reference>
<evidence type="ECO:0000313" key="2">
    <source>
        <dbReference type="EMBL" id="MBF1266169.1"/>
    </source>
</evidence>
<feature type="non-terminal residue" evidence="2">
    <location>
        <position position="1"/>
    </location>
</feature>
<organism evidence="2 3">
    <name type="scientific">Neisseria sicca</name>
    <dbReference type="NCBI Taxonomy" id="490"/>
    <lineage>
        <taxon>Bacteria</taxon>
        <taxon>Pseudomonadati</taxon>
        <taxon>Pseudomonadota</taxon>
        <taxon>Betaproteobacteria</taxon>
        <taxon>Neisseriales</taxon>
        <taxon>Neisseriaceae</taxon>
        <taxon>Neisseria</taxon>
    </lineage>
</organism>
<proteinExistence type="predicted"/>
<gene>
    <name evidence="2" type="ORF">HXM80_11240</name>
</gene>
<feature type="region of interest" description="Disordered" evidence="1">
    <location>
        <begin position="32"/>
        <end position="60"/>
    </location>
</feature>
<accession>A0A930DJ23</accession>